<accession>A0AAV4NDW4</accession>
<dbReference type="PRINTS" id="PR00299">
    <property type="entry name" value="ACRYSTALLIN"/>
</dbReference>
<dbReference type="InterPro" id="IPR001436">
    <property type="entry name" value="Alpha-crystallin/sHSP_animal"/>
</dbReference>
<dbReference type="CDD" id="cd06526">
    <property type="entry name" value="metazoan_ACD"/>
    <property type="match status" value="1"/>
</dbReference>
<evidence type="ECO:0000313" key="5">
    <source>
        <dbReference type="EMBL" id="GIX83019.1"/>
    </source>
</evidence>
<dbReference type="PANTHER" id="PTHR45640">
    <property type="entry name" value="HEAT SHOCK PROTEIN HSP-12.2-RELATED"/>
    <property type="match status" value="1"/>
</dbReference>
<keyword evidence="1" id="KW-0346">Stress response</keyword>
<evidence type="ECO:0000256" key="1">
    <source>
        <dbReference type="ARBA" id="ARBA00023016"/>
    </source>
</evidence>
<name>A0AAV4NDW4_CAEEX</name>
<organism evidence="5 6">
    <name type="scientific">Caerostris extrusa</name>
    <name type="common">Bark spider</name>
    <name type="synonym">Caerostris bankana</name>
    <dbReference type="NCBI Taxonomy" id="172846"/>
    <lineage>
        <taxon>Eukaryota</taxon>
        <taxon>Metazoa</taxon>
        <taxon>Ecdysozoa</taxon>
        <taxon>Arthropoda</taxon>
        <taxon>Chelicerata</taxon>
        <taxon>Arachnida</taxon>
        <taxon>Araneae</taxon>
        <taxon>Araneomorphae</taxon>
        <taxon>Entelegynae</taxon>
        <taxon>Araneoidea</taxon>
        <taxon>Araneidae</taxon>
        <taxon>Caerostris</taxon>
    </lineage>
</organism>
<dbReference type="InterPro" id="IPR002068">
    <property type="entry name" value="A-crystallin/Hsp20_dom"/>
</dbReference>
<proteinExistence type="inferred from homology"/>
<evidence type="ECO:0000259" key="4">
    <source>
        <dbReference type="PROSITE" id="PS01031"/>
    </source>
</evidence>
<dbReference type="Proteomes" id="UP001054945">
    <property type="component" value="Unassembled WGS sequence"/>
</dbReference>
<comment type="caution">
    <text evidence="5">The sequence shown here is derived from an EMBL/GenBank/DDBJ whole genome shotgun (WGS) entry which is preliminary data.</text>
</comment>
<protein>
    <recommendedName>
        <fullName evidence="4">SHSP domain-containing protein</fullName>
    </recommendedName>
</protein>
<dbReference type="EMBL" id="BPLR01003282">
    <property type="protein sequence ID" value="GIX83019.1"/>
    <property type="molecule type" value="Genomic_DNA"/>
</dbReference>
<sequence>MIIWTQVLNRHQVNGKVRNNTIAYRDGWKSSSSSTGRPSLTPKSSKFIERLHTIQFFKSKCNQEIYITITGEHEEQMDDTGYIARHFIRRFMIPENISGSHVTTHLSKDGILTVKAPPRKLSHLSPHPRQFKVPMVQLLNEIKMSKHRKNIEEINICCT</sequence>
<dbReference type="GO" id="GO:0009408">
    <property type="term" value="P:response to heat"/>
    <property type="evidence" value="ECO:0007669"/>
    <property type="project" value="TreeGrafter"/>
</dbReference>
<reference evidence="5 6" key="1">
    <citation type="submission" date="2021-06" db="EMBL/GenBank/DDBJ databases">
        <title>Caerostris extrusa draft genome.</title>
        <authorList>
            <person name="Kono N."/>
            <person name="Arakawa K."/>
        </authorList>
    </citation>
    <scope>NUCLEOTIDE SEQUENCE [LARGE SCALE GENOMIC DNA]</scope>
</reference>
<keyword evidence="6" id="KW-1185">Reference proteome</keyword>
<dbReference type="AlphaFoldDB" id="A0AAV4NDW4"/>
<evidence type="ECO:0000256" key="2">
    <source>
        <dbReference type="PROSITE-ProRule" id="PRU00285"/>
    </source>
</evidence>
<dbReference type="PROSITE" id="PS01031">
    <property type="entry name" value="SHSP"/>
    <property type="match status" value="1"/>
</dbReference>
<evidence type="ECO:0000313" key="6">
    <source>
        <dbReference type="Proteomes" id="UP001054945"/>
    </source>
</evidence>
<dbReference type="GO" id="GO:0042026">
    <property type="term" value="P:protein refolding"/>
    <property type="evidence" value="ECO:0007669"/>
    <property type="project" value="TreeGrafter"/>
</dbReference>
<dbReference type="GO" id="GO:0051082">
    <property type="term" value="F:unfolded protein binding"/>
    <property type="evidence" value="ECO:0007669"/>
    <property type="project" value="TreeGrafter"/>
</dbReference>
<dbReference type="PANTHER" id="PTHR45640:SF13">
    <property type="entry name" value="HEAT SHOCK PROTEIN 22-RELATED"/>
    <property type="match status" value="1"/>
</dbReference>
<dbReference type="GO" id="GO:0005634">
    <property type="term" value="C:nucleus"/>
    <property type="evidence" value="ECO:0007669"/>
    <property type="project" value="TreeGrafter"/>
</dbReference>
<comment type="similarity">
    <text evidence="2 3">Belongs to the small heat shock protein (HSP20) family.</text>
</comment>
<evidence type="ECO:0000256" key="3">
    <source>
        <dbReference type="RuleBase" id="RU003616"/>
    </source>
</evidence>
<dbReference type="SUPFAM" id="SSF49764">
    <property type="entry name" value="HSP20-like chaperones"/>
    <property type="match status" value="1"/>
</dbReference>
<dbReference type="Pfam" id="PF00011">
    <property type="entry name" value="HSP20"/>
    <property type="match status" value="1"/>
</dbReference>
<feature type="domain" description="SHSP" evidence="4">
    <location>
        <begin position="1"/>
        <end position="136"/>
    </location>
</feature>
<dbReference type="GO" id="GO:0005737">
    <property type="term" value="C:cytoplasm"/>
    <property type="evidence" value="ECO:0007669"/>
    <property type="project" value="TreeGrafter"/>
</dbReference>
<dbReference type="InterPro" id="IPR008978">
    <property type="entry name" value="HSP20-like_chaperone"/>
</dbReference>
<dbReference type="Gene3D" id="2.60.40.790">
    <property type="match status" value="1"/>
</dbReference>
<gene>
    <name evidence="5" type="ORF">CEXT_333411</name>
</gene>